<proteinExistence type="predicted"/>
<evidence type="ECO:0000313" key="1">
    <source>
        <dbReference type="EMBL" id="KAA8883942.1"/>
    </source>
</evidence>
<organism evidence="1 2">
    <name type="scientific">Nocardia colli</name>
    <dbReference type="NCBI Taxonomy" id="2545717"/>
    <lineage>
        <taxon>Bacteria</taxon>
        <taxon>Bacillati</taxon>
        <taxon>Actinomycetota</taxon>
        <taxon>Actinomycetes</taxon>
        <taxon>Mycobacteriales</taxon>
        <taxon>Nocardiaceae</taxon>
        <taxon>Nocardia</taxon>
    </lineage>
</organism>
<name>A0A5N0E3F1_9NOCA</name>
<keyword evidence="2" id="KW-1185">Reference proteome</keyword>
<dbReference type="AlphaFoldDB" id="A0A5N0E3F1"/>
<comment type="caution">
    <text evidence="1">The sequence shown here is derived from an EMBL/GenBank/DDBJ whole genome shotgun (WGS) entry which is preliminary data.</text>
</comment>
<dbReference type="Proteomes" id="UP000323876">
    <property type="component" value="Unassembled WGS sequence"/>
</dbReference>
<dbReference type="EMBL" id="VXLC01000024">
    <property type="protein sequence ID" value="KAA8883942.1"/>
    <property type="molecule type" value="Genomic_DNA"/>
</dbReference>
<protein>
    <submittedName>
        <fullName evidence="1">Uncharacterized protein</fullName>
    </submittedName>
</protein>
<reference evidence="1 2" key="1">
    <citation type="submission" date="2019-09" db="EMBL/GenBank/DDBJ databases">
        <authorList>
            <person name="Wang X."/>
        </authorList>
    </citation>
    <scope>NUCLEOTIDE SEQUENCE [LARGE SCALE GENOMIC DNA]</scope>
    <source>
        <strain evidence="1 2">CICC 11023</strain>
    </source>
</reference>
<gene>
    <name evidence="1" type="ORF">F3087_36610</name>
</gene>
<accession>A0A5N0E3F1</accession>
<sequence length="244" mass="27326">MGKLHRPGRPEDMPDARVLWARWAAVAITTFDRDEELEPQQHRSGYWIDDDGLHWDDCGCTWWVLKWFGDGRAVLVGEDESSKVKSYEPAIDLLAGAPEWVPRQYLQGLIDDYMVGCIYWFDEGAWHRASYPDDLADDGLDCGISSLTTRAGAVGEIAEQLEFDGSDDGLPELCAQFIDDAERGVVTENELRSFAGAMVRLLVQHYPEDDHEPRTDDDLAAMFALAQRAGIDTATWTGTLGIRS</sequence>
<dbReference type="RefSeq" id="WP_150406716.1">
    <property type="nucleotide sequence ID" value="NZ_VXLC01000024.1"/>
</dbReference>
<evidence type="ECO:0000313" key="2">
    <source>
        <dbReference type="Proteomes" id="UP000323876"/>
    </source>
</evidence>
<dbReference type="OrthoDB" id="4507101at2"/>